<feature type="region of interest" description="Disordered" evidence="1">
    <location>
        <begin position="194"/>
        <end position="216"/>
    </location>
</feature>
<feature type="region of interest" description="Disordered" evidence="1">
    <location>
        <begin position="309"/>
        <end position="347"/>
    </location>
</feature>
<keyword evidence="2" id="KW-0812">Transmembrane</keyword>
<feature type="compositionally biased region" description="Low complexity" evidence="1">
    <location>
        <begin position="46"/>
        <end position="77"/>
    </location>
</feature>
<dbReference type="Proteomes" id="UP001224775">
    <property type="component" value="Unassembled WGS sequence"/>
</dbReference>
<organism evidence="3 4">
    <name type="scientific">Skeletonema marinoi</name>
    <dbReference type="NCBI Taxonomy" id="267567"/>
    <lineage>
        <taxon>Eukaryota</taxon>
        <taxon>Sar</taxon>
        <taxon>Stramenopiles</taxon>
        <taxon>Ochrophyta</taxon>
        <taxon>Bacillariophyta</taxon>
        <taxon>Coscinodiscophyceae</taxon>
        <taxon>Thalassiosirophycidae</taxon>
        <taxon>Thalassiosirales</taxon>
        <taxon>Skeletonemataceae</taxon>
        <taxon>Skeletonema</taxon>
        <taxon>Skeletonema marinoi-dohrnii complex</taxon>
    </lineage>
</organism>
<feature type="compositionally biased region" description="Polar residues" evidence="1">
    <location>
        <begin position="36"/>
        <end position="45"/>
    </location>
</feature>
<dbReference type="AlphaFoldDB" id="A0AAD8YAB0"/>
<evidence type="ECO:0000256" key="1">
    <source>
        <dbReference type="SAM" id="MobiDB-lite"/>
    </source>
</evidence>
<comment type="caution">
    <text evidence="3">The sequence shown here is derived from an EMBL/GenBank/DDBJ whole genome shotgun (WGS) entry which is preliminary data.</text>
</comment>
<name>A0AAD8YAB0_9STRA</name>
<keyword evidence="2" id="KW-0472">Membrane</keyword>
<reference evidence="3" key="1">
    <citation type="submission" date="2023-06" db="EMBL/GenBank/DDBJ databases">
        <title>Survivors Of The Sea: Transcriptome response of Skeletonema marinoi to long-term dormancy.</title>
        <authorList>
            <person name="Pinder M.I.M."/>
            <person name="Kourtchenko O."/>
            <person name="Robertson E.K."/>
            <person name="Larsson T."/>
            <person name="Maumus F."/>
            <person name="Osuna-Cruz C.M."/>
            <person name="Vancaester E."/>
            <person name="Stenow R."/>
            <person name="Vandepoele K."/>
            <person name="Ploug H."/>
            <person name="Bruchert V."/>
            <person name="Godhe A."/>
            <person name="Topel M."/>
        </authorList>
    </citation>
    <scope>NUCLEOTIDE SEQUENCE</scope>
    <source>
        <strain evidence="3">R05AC</strain>
    </source>
</reference>
<feature type="compositionally biased region" description="Polar residues" evidence="1">
    <location>
        <begin position="80"/>
        <end position="92"/>
    </location>
</feature>
<dbReference type="EMBL" id="JATAAI010000010">
    <property type="protein sequence ID" value="KAK1742719.1"/>
    <property type="molecule type" value="Genomic_DNA"/>
</dbReference>
<sequence length="486" mass="53113">MRARNLGHIGVFAAIVVGMVIVVLAGEKWRSISRSQSILTTSPEQPTSQPSLLPTMLPSSSSAPSSQPSETPSSFPSAGPTLSASPSSQPSLRPSISAAPSTQPSSTPSLSAMPSESPSFIPSAIPSASSAPSEFFGTSTTIVLDSRSSSAMVAVILIIAFSYAAMYMCGKDNQPKDPGVGNTIFSVIFRKNGRKYERDPESDESEILSDSISRHESDETIDTNNVYPMNCAANGINTRERETDMEIPNFNGISSSPIQSNVNSTSEADTKMQDIDLEDGTNSILPNSIAISKYFGISPLKTPNVFKKRQQSKFRNERLRDNQDRNSSVYARGNAPLRRISRHAQERTHSLADDMMDESDHITPKESPVSFYASAKYGLNPDRPHAKESSKETDISSPDSEGGIECLAYANPKEQKKYKIDVYDLHKDRALRRPETITIKSDGSSTIEWDGDLASKDNLREFDDIMVKMECHGIEVSTRYDSDDID</sequence>
<evidence type="ECO:0000313" key="3">
    <source>
        <dbReference type="EMBL" id="KAK1742719.1"/>
    </source>
</evidence>
<feature type="compositionally biased region" description="Basic and acidic residues" evidence="1">
    <location>
        <begin position="314"/>
        <end position="324"/>
    </location>
</feature>
<keyword evidence="4" id="KW-1185">Reference proteome</keyword>
<protein>
    <submittedName>
        <fullName evidence="3">Uncharacterized protein</fullName>
    </submittedName>
</protein>
<evidence type="ECO:0000313" key="4">
    <source>
        <dbReference type="Proteomes" id="UP001224775"/>
    </source>
</evidence>
<accession>A0AAD8YAB0</accession>
<proteinExistence type="predicted"/>
<feature type="transmembrane region" description="Helical" evidence="2">
    <location>
        <begin position="6"/>
        <end position="26"/>
    </location>
</feature>
<feature type="compositionally biased region" description="Low complexity" evidence="1">
    <location>
        <begin position="94"/>
        <end position="124"/>
    </location>
</feature>
<feature type="region of interest" description="Disordered" evidence="1">
    <location>
        <begin position="36"/>
        <end position="124"/>
    </location>
</feature>
<feature type="compositionally biased region" description="Basic and acidic residues" evidence="1">
    <location>
        <begin position="382"/>
        <end position="394"/>
    </location>
</feature>
<feature type="region of interest" description="Disordered" evidence="1">
    <location>
        <begin position="375"/>
        <end position="404"/>
    </location>
</feature>
<keyword evidence="2" id="KW-1133">Transmembrane helix</keyword>
<gene>
    <name evidence="3" type="ORF">QTG54_006316</name>
</gene>
<evidence type="ECO:0000256" key="2">
    <source>
        <dbReference type="SAM" id="Phobius"/>
    </source>
</evidence>